<dbReference type="Proteomes" id="UP001281761">
    <property type="component" value="Unassembled WGS sequence"/>
</dbReference>
<dbReference type="Pfam" id="PF12923">
    <property type="entry name" value="RRP7"/>
    <property type="match status" value="1"/>
</dbReference>
<dbReference type="InterPro" id="IPR024326">
    <property type="entry name" value="RRP7_C"/>
</dbReference>
<dbReference type="InterPro" id="IPR040446">
    <property type="entry name" value="RRP7"/>
</dbReference>
<feature type="domain" description="Ribosomal RNA-processing protein 7 C-terminal" evidence="3">
    <location>
        <begin position="31"/>
        <end position="126"/>
    </location>
</feature>
<reference evidence="4 5" key="1">
    <citation type="journal article" date="2022" name="bioRxiv">
        <title>Genomics of Preaxostyla Flagellates Illuminates Evolutionary Transitions and the Path Towards Mitochondrial Loss.</title>
        <authorList>
            <person name="Novak L.V.F."/>
            <person name="Treitli S.C."/>
            <person name="Pyrih J."/>
            <person name="Halakuc P."/>
            <person name="Pipaliya S.V."/>
            <person name="Vacek V."/>
            <person name="Brzon O."/>
            <person name="Soukal P."/>
            <person name="Eme L."/>
            <person name="Dacks J.B."/>
            <person name="Karnkowska A."/>
            <person name="Elias M."/>
            <person name="Hampl V."/>
        </authorList>
    </citation>
    <scope>NUCLEOTIDE SEQUENCE [LARGE SCALE GENOMIC DNA]</scope>
    <source>
        <strain evidence="4">NAU3</strain>
        <tissue evidence="4">Gut</tissue>
    </source>
</reference>
<organism evidence="4 5">
    <name type="scientific">Blattamonas nauphoetae</name>
    <dbReference type="NCBI Taxonomy" id="2049346"/>
    <lineage>
        <taxon>Eukaryota</taxon>
        <taxon>Metamonada</taxon>
        <taxon>Preaxostyla</taxon>
        <taxon>Oxymonadida</taxon>
        <taxon>Blattamonas</taxon>
    </lineage>
</organism>
<keyword evidence="2" id="KW-0175">Coiled coil</keyword>
<dbReference type="EMBL" id="JARBJD010000001">
    <property type="protein sequence ID" value="KAK2964752.1"/>
    <property type="molecule type" value="Genomic_DNA"/>
</dbReference>
<protein>
    <submittedName>
        <fullName evidence="4">Ribosomal RNA-processing protein 7</fullName>
    </submittedName>
</protein>
<accession>A0ABQ9YLY4</accession>
<sequence>MSHLRGLDKWIEEFSVPSLDPVALENELYLELKQLDDEEQDKLMLLSNPTMNASGFVQATTKKKRKTFGNFTQPVYETKEPTYVTDFYKFQKAETKQKQMEEIRKQFEEDKSKIQKLQQSRMFKPF</sequence>
<feature type="coiled-coil region" evidence="2">
    <location>
        <begin position="90"/>
        <end position="120"/>
    </location>
</feature>
<evidence type="ECO:0000259" key="3">
    <source>
        <dbReference type="Pfam" id="PF12923"/>
    </source>
</evidence>
<gene>
    <name evidence="4" type="ORF">BLNAU_52</name>
</gene>
<evidence type="ECO:0000256" key="2">
    <source>
        <dbReference type="SAM" id="Coils"/>
    </source>
</evidence>
<evidence type="ECO:0000256" key="1">
    <source>
        <dbReference type="ARBA" id="ARBA00006110"/>
    </source>
</evidence>
<name>A0ABQ9YLY4_9EUKA</name>
<dbReference type="Gene3D" id="6.10.250.1770">
    <property type="match status" value="1"/>
</dbReference>
<comment type="similarity">
    <text evidence="1">Belongs to the RRP7 family.</text>
</comment>
<proteinExistence type="inferred from homology"/>
<comment type="caution">
    <text evidence="4">The sequence shown here is derived from an EMBL/GenBank/DDBJ whole genome shotgun (WGS) entry which is preliminary data.</text>
</comment>
<keyword evidence="5" id="KW-1185">Reference proteome</keyword>
<evidence type="ECO:0000313" key="5">
    <source>
        <dbReference type="Proteomes" id="UP001281761"/>
    </source>
</evidence>
<dbReference type="PANTHER" id="PTHR13191:SF0">
    <property type="entry name" value="RIBOSOMAL RNA-PROCESSING PROTEIN 7 HOMOLOG A-RELATED"/>
    <property type="match status" value="1"/>
</dbReference>
<dbReference type="PANTHER" id="PTHR13191">
    <property type="entry name" value="RIBOSOMAL RNA PROCESSING PROTEIN 7-RELATED"/>
    <property type="match status" value="1"/>
</dbReference>
<evidence type="ECO:0000313" key="4">
    <source>
        <dbReference type="EMBL" id="KAK2964752.1"/>
    </source>
</evidence>